<comment type="caution">
    <text evidence="2">The sequence shown here is derived from an EMBL/GenBank/DDBJ whole genome shotgun (WGS) entry which is preliminary data.</text>
</comment>
<dbReference type="PANTHER" id="PTHR33055">
    <property type="entry name" value="TRANSPOSASE FOR INSERTION SEQUENCE ELEMENT IS1111A"/>
    <property type="match status" value="1"/>
</dbReference>
<name>A0A4U3LBK5_9BACT</name>
<gene>
    <name evidence="2" type="ORF">FC093_02435</name>
</gene>
<dbReference type="PANTHER" id="PTHR33055:SF3">
    <property type="entry name" value="PUTATIVE TRANSPOSASE FOR IS117-RELATED"/>
    <property type="match status" value="1"/>
</dbReference>
<protein>
    <submittedName>
        <fullName evidence="2">IS110 family transposase</fullName>
    </submittedName>
</protein>
<dbReference type="GO" id="GO:0006313">
    <property type="term" value="P:DNA transposition"/>
    <property type="evidence" value="ECO:0007669"/>
    <property type="project" value="InterPro"/>
</dbReference>
<dbReference type="GO" id="GO:0003677">
    <property type="term" value="F:DNA binding"/>
    <property type="evidence" value="ECO:0007669"/>
    <property type="project" value="InterPro"/>
</dbReference>
<dbReference type="InterPro" id="IPR047650">
    <property type="entry name" value="Transpos_IS110"/>
</dbReference>
<dbReference type="GO" id="GO:0004803">
    <property type="term" value="F:transposase activity"/>
    <property type="evidence" value="ECO:0007669"/>
    <property type="project" value="InterPro"/>
</dbReference>
<evidence type="ECO:0000313" key="2">
    <source>
        <dbReference type="EMBL" id="TKK71894.1"/>
    </source>
</evidence>
<dbReference type="AlphaFoldDB" id="A0A4U3LBK5"/>
<dbReference type="EMBL" id="SZQL01000001">
    <property type="protein sequence ID" value="TKK71894.1"/>
    <property type="molecule type" value="Genomic_DNA"/>
</dbReference>
<feature type="domain" description="Transposase IS116/IS110/IS902 C-terminal" evidence="1">
    <location>
        <begin position="23"/>
        <end position="109"/>
    </location>
</feature>
<dbReference type="OrthoDB" id="964423at2"/>
<dbReference type="RefSeq" id="WP_137260134.1">
    <property type="nucleotide sequence ID" value="NZ_SZQL01000001.1"/>
</dbReference>
<evidence type="ECO:0000259" key="1">
    <source>
        <dbReference type="Pfam" id="PF02371"/>
    </source>
</evidence>
<accession>A0A4U3LBK5</accession>
<dbReference type="Proteomes" id="UP000305848">
    <property type="component" value="Unassembled WGS sequence"/>
</dbReference>
<dbReference type="Pfam" id="PF02371">
    <property type="entry name" value="Transposase_20"/>
    <property type="match status" value="1"/>
</dbReference>
<evidence type="ECO:0000313" key="3">
    <source>
        <dbReference type="Proteomes" id="UP000305848"/>
    </source>
</evidence>
<proteinExistence type="predicted"/>
<keyword evidence="3" id="KW-1185">Reference proteome</keyword>
<organism evidence="2 3">
    <name type="scientific">Ilyomonas limi</name>
    <dbReference type="NCBI Taxonomy" id="2575867"/>
    <lineage>
        <taxon>Bacteria</taxon>
        <taxon>Pseudomonadati</taxon>
        <taxon>Bacteroidota</taxon>
        <taxon>Chitinophagia</taxon>
        <taxon>Chitinophagales</taxon>
        <taxon>Chitinophagaceae</taxon>
        <taxon>Ilyomonas</taxon>
    </lineage>
</organism>
<reference evidence="2 3" key="1">
    <citation type="submission" date="2019-05" db="EMBL/GenBank/DDBJ databases">
        <title>Panacibacter sp. strain 17mud1-8 Genome sequencing and assembly.</title>
        <authorList>
            <person name="Chhetri G."/>
        </authorList>
    </citation>
    <scope>NUCLEOTIDE SEQUENCE [LARGE SCALE GENOMIC DNA]</scope>
    <source>
        <strain evidence="2 3">17mud1-8</strain>
    </source>
</reference>
<dbReference type="InterPro" id="IPR003346">
    <property type="entry name" value="Transposase_20"/>
</dbReference>
<sequence>MTRLQTAIKQIIETDSSIKANYDLLLTVPGIGHLTAVYLICCTNNFVCKVTGKQLACYAGVMPFEHTNGISIKGRNRVHQMVNKGLKESLHLCALSAIKCYPEFRLYYERKKKEGKHSMPIINAIRNKLVLRIAAVVNNQKPYVDHIAAA</sequence>